<keyword evidence="2" id="KW-1185">Reference proteome</keyword>
<accession>A0A913XZ18</accession>
<organism evidence="1 2">
    <name type="scientific">Exaiptasia diaphana</name>
    <name type="common">Tropical sea anemone</name>
    <name type="synonym">Aiptasia pulchella</name>
    <dbReference type="NCBI Taxonomy" id="2652724"/>
    <lineage>
        <taxon>Eukaryota</taxon>
        <taxon>Metazoa</taxon>
        <taxon>Cnidaria</taxon>
        <taxon>Anthozoa</taxon>
        <taxon>Hexacorallia</taxon>
        <taxon>Actiniaria</taxon>
        <taxon>Aiptasiidae</taxon>
        <taxon>Exaiptasia</taxon>
    </lineage>
</organism>
<dbReference type="KEGG" id="epa:110250212"/>
<proteinExistence type="predicted"/>
<dbReference type="EnsemblMetazoa" id="XM_021056821.2">
    <property type="protein sequence ID" value="XP_020912480.1"/>
    <property type="gene ID" value="LOC110250212"/>
</dbReference>
<dbReference type="RefSeq" id="XP_020912480.1">
    <property type="nucleotide sequence ID" value="XM_021056821.2"/>
</dbReference>
<sequence>MAKKKKVKEVLVFGKRKLLARQRNPSYVKSENSSKLELDERRARQRVQETMEAANIIHKATEADSKPALNGLWSTFILKMFYKFSGSSESVTTLKENIEEEEENDLQLWDFEKGRRDPKSVETSDAIMKMVKGIHPDAPKGSIRVATRRYYTSLYEAHIKKNQFENHLARQRKYERRKRKLSARKIALKRTSQISETEKVKYGRIMMLEYMSFENRRMRSSLSNCKKIPWKSEEVNSLFNALDHKHQKKQKIEANGVK</sequence>
<protein>
    <submittedName>
        <fullName evidence="1">Uncharacterized protein</fullName>
    </submittedName>
</protein>
<evidence type="ECO:0000313" key="2">
    <source>
        <dbReference type="Proteomes" id="UP000887567"/>
    </source>
</evidence>
<name>A0A913XZ18_EXADI</name>
<dbReference type="GeneID" id="110250212"/>
<reference evidence="1" key="1">
    <citation type="submission" date="2022-11" db="UniProtKB">
        <authorList>
            <consortium name="EnsemblMetazoa"/>
        </authorList>
    </citation>
    <scope>IDENTIFICATION</scope>
</reference>
<dbReference type="AlphaFoldDB" id="A0A913XZ18"/>
<evidence type="ECO:0000313" key="1">
    <source>
        <dbReference type="EnsemblMetazoa" id="XP_020912480.1"/>
    </source>
</evidence>
<dbReference type="Proteomes" id="UP000887567">
    <property type="component" value="Unplaced"/>
</dbReference>